<dbReference type="OrthoDB" id="983143at2"/>
<evidence type="ECO:0000256" key="1">
    <source>
        <dbReference type="SAM" id="SignalP"/>
    </source>
</evidence>
<gene>
    <name evidence="2" type="ORF">SAMN05444338_10677</name>
</gene>
<keyword evidence="1" id="KW-0732">Signal</keyword>
<dbReference type="SUPFAM" id="SSF49464">
    <property type="entry name" value="Carboxypeptidase regulatory domain-like"/>
    <property type="match status" value="1"/>
</dbReference>
<dbReference type="InterPro" id="IPR043741">
    <property type="entry name" value="DUF5686"/>
</dbReference>
<dbReference type="RefSeq" id="WP_091431386.1">
    <property type="nucleotide sequence ID" value="NZ_FNMV01000006.1"/>
</dbReference>
<dbReference type="Pfam" id="PF13715">
    <property type="entry name" value="CarbopepD_reg_2"/>
    <property type="match status" value="1"/>
</dbReference>
<dbReference type="InterPro" id="IPR008969">
    <property type="entry name" value="CarboxyPept-like_regulatory"/>
</dbReference>
<name>A0A1H2Y1F1_9FLAO</name>
<dbReference type="Pfam" id="PF18939">
    <property type="entry name" value="DUF5686"/>
    <property type="match status" value="1"/>
</dbReference>
<accession>A0A1H2Y1F1</accession>
<proteinExistence type="predicted"/>
<dbReference type="Gene3D" id="2.60.40.1120">
    <property type="entry name" value="Carboxypeptidase-like, regulatory domain"/>
    <property type="match status" value="1"/>
</dbReference>
<dbReference type="EMBL" id="FNMV01000006">
    <property type="protein sequence ID" value="SDW98881.1"/>
    <property type="molecule type" value="Genomic_DNA"/>
</dbReference>
<keyword evidence="3" id="KW-1185">Reference proteome</keyword>
<sequence length="828" mass="95462">MKKIIIFSLLCLLVQVSAVFAQTKVSGIIVDKTNLPVPFANIAFKGSNEGTVANEDGRFYLESAKIYTAVVVTSVGFSDREITLEKAINYNFRILLNEAENLKEVVIFTGKTSKKDNPALEILRKIWERKRKNGLSQFDQYEMKKYEKIEFDMNTIDSAFMKNKLFKGMEFIFDHVDTSRVTGKTYLPIFINESLSEVYGNNKLGKVKEKLTANKNSGFSNNQQIMSFVKDLYSDYDIYNNHLVFFDKSFTSPLSKTGIDTYNYVLKDSAYIGNKWCYNIVFYPRRKNELTFKGDFWVNDTTYAIKKINMAVTKSANINWVKDIYIEQEFDVENDSIFLLTRDYMMSDFALNKKEESKGVYGKRTTLYDNHVFNKEKPASFYKEEVSYIDNAVYNKSEEYWEDNRFERLTKDERGVYKMLDTLQTVNKFKQLYNLVQILGSGYIQIGNFDYGPIFSSFGYNEVEGVRLRAGGRTYFGPNDTWRLQGYTAYGFNDEKFKYGISGKWMVDKKNRIILSGGNRRDIEQIGASLTSTNDVLGRSFASSSVFSSGSNGKLTNINLTNVGIEMEPIKNLTFQSGFSYRTLESASETFSLDYYTDAAHTTTKSDVKQSEVNFQVEYTPNRKTIGYAVERDNVDSPFSRFYLNYSHGFKGLLDSDFQYEKIQMYYKQPIIIGPLGRTNIIMEVGKTFGTIPLGLMSVIPGNQTYFTIENTFSNLNFYEFVTDQYATLEWNHNFSGRLFARIPFMRKLNWREIIGVKGVYGTISDENRAINASGLVYNAPERGYWEYSAGIGNIFKVFRIDFTWRGNYLNTPDAQRFSVKGSFGFYF</sequence>
<feature type="chain" id="PRO_5011736602" evidence="1">
    <location>
        <begin position="22"/>
        <end position="828"/>
    </location>
</feature>
<evidence type="ECO:0000313" key="3">
    <source>
        <dbReference type="Proteomes" id="UP000198569"/>
    </source>
</evidence>
<protein>
    <submittedName>
        <fullName evidence="2">CarboxypepD_reg-like domain-containing protein</fullName>
    </submittedName>
</protein>
<organism evidence="2 3">
    <name type="scientific">Flavobacterium degerlachei</name>
    <dbReference type="NCBI Taxonomy" id="229203"/>
    <lineage>
        <taxon>Bacteria</taxon>
        <taxon>Pseudomonadati</taxon>
        <taxon>Bacteroidota</taxon>
        <taxon>Flavobacteriia</taxon>
        <taxon>Flavobacteriales</taxon>
        <taxon>Flavobacteriaceae</taxon>
        <taxon>Flavobacterium</taxon>
    </lineage>
</organism>
<feature type="signal peptide" evidence="1">
    <location>
        <begin position="1"/>
        <end position="21"/>
    </location>
</feature>
<dbReference type="Proteomes" id="UP000198569">
    <property type="component" value="Unassembled WGS sequence"/>
</dbReference>
<dbReference type="STRING" id="229203.SAMN05444338_10677"/>
<reference evidence="3" key="1">
    <citation type="submission" date="2016-10" db="EMBL/GenBank/DDBJ databases">
        <authorList>
            <person name="Varghese N."/>
            <person name="Submissions S."/>
        </authorList>
    </citation>
    <scope>NUCLEOTIDE SEQUENCE [LARGE SCALE GENOMIC DNA]</scope>
    <source>
        <strain evidence="3">DSM 15718</strain>
    </source>
</reference>
<dbReference type="AlphaFoldDB" id="A0A1H2Y1F1"/>
<evidence type="ECO:0000313" key="2">
    <source>
        <dbReference type="EMBL" id="SDW98881.1"/>
    </source>
</evidence>